<dbReference type="Pfam" id="PF07690">
    <property type="entry name" value="MFS_1"/>
    <property type="match status" value="1"/>
</dbReference>
<keyword evidence="1" id="KW-1133">Transmembrane helix</keyword>
<dbReference type="PANTHER" id="PTHR45757">
    <property type="entry name" value="PROTEIN CBG23364-RELATED"/>
    <property type="match status" value="1"/>
</dbReference>
<keyword evidence="3" id="KW-1185">Reference proteome</keyword>
<feature type="transmembrane region" description="Helical" evidence="1">
    <location>
        <begin position="98"/>
        <end position="120"/>
    </location>
</feature>
<keyword evidence="1" id="KW-0812">Transmembrane</keyword>
<dbReference type="InterPro" id="IPR036259">
    <property type="entry name" value="MFS_trans_sf"/>
</dbReference>
<dbReference type="OrthoDB" id="2985014at2759"/>
<dbReference type="EMBL" id="PDUG01000004">
    <property type="protein sequence ID" value="PIC33292.1"/>
    <property type="molecule type" value="Genomic_DNA"/>
</dbReference>
<comment type="caution">
    <text evidence="2">The sequence shown here is derived from an EMBL/GenBank/DDBJ whole genome shotgun (WGS) entry which is preliminary data.</text>
</comment>
<feature type="transmembrane region" description="Helical" evidence="1">
    <location>
        <begin position="332"/>
        <end position="357"/>
    </location>
</feature>
<sequence>MTRLWGNYFRIIIVVTSFLCLVSICSNHSIINLTFICMKEDFSLTTATENGTLKSAYDFNQNQKTYINWAVGFGTILGTFPMNYLFVRIGARIPFFSAGILSAIATGLTPFVAGQSMWIFVTLRFLQLCASSTFGWKWSFYLHAVSGSILFVTWFLLYKDDPTLHKSVSSKELLKIQKNKSEAHIKDNKIVPYLKIFTSPVILTVWFCAFTELSTFILISQYAPAYFREVLGFDIVTIGLLNGIMTAIHIPFRFVCAFLSDKISFISEITKIHIFNTLAVGCVGISFIVFGFIPAKHNITAVVCLAILECFMSFNSGGFYKCGTLHARQFSSTVISAIQFSKCVALITGPALVNLFVSDESNQSQWSHVFMTLAATTFVANILSFVYFMDQPAEWTKEENCSKKEQDVNC</sequence>
<feature type="transmembrane region" description="Helical" evidence="1">
    <location>
        <begin position="235"/>
        <end position="260"/>
    </location>
</feature>
<reference evidence="3" key="1">
    <citation type="submission" date="2017-10" db="EMBL/GenBank/DDBJ databases">
        <title>Rapid genome shrinkage in a self-fertile nematode reveals novel sperm competition proteins.</title>
        <authorList>
            <person name="Yin D."/>
            <person name="Schwarz E.M."/>
            <person name="Thomas C.G."/>
            <person name="Felde R.L."/>
            <person name="Korf I.F."/>
            <person name="Cutter A.D."/>
            <person name="Schartner C.M."/>
            <person name="Ralston E.J."/>
            <person name="Meyer B.J."/>
            <person name="Haag E.S."/>
        </authorList>
    </citation>
    <scope>NUCLEOTIDE SEQUENCE [LARGE SCALE GENOMIC DNA]</scope>
    <source>
        <strain evidence="3">JU1422</strain>
    </source>
</reference>
<feature type="transmembrane region" description="Helical" evidence="1">
    <location>
        <begin position="66"/>
        <end position="86"/>
    </location>
</feature>
<name>A0A2G5U173_9PELO</name>
<protein>
    <recommendedName>
        <fullName evidence="4">Major facilitator superfamily (MFS) profile domain-containing protein</fullName>
    </recommendedName>
</protein>
<feature type="transmembrane region" description="Helical" evidence="1">
    <location>
        <begin position="201"/>
        <end position="223"/>
    </location>
</feature>
<evidence type="ECO:0008006" key="4">
    <source>
        <dbReference type="Google" id="ProtNLM"/>
    </source>
</evidence>
<feature type="transmembrane region" description="Helical" evidence="1">
    <location>
        <begin position="299"/>
        <end position="320"/>
    </location>
</feature>
<evidence type="ECO:0000256" key="1">
    <source>
        <dbReference type="SAM" id="Phobius"/>
    </source>
</evidence>
<accession>A0A2G5U173</accession>
<evidence type="ECO:0000313" key="2">
    <source>
        <dbReference type="EMBL" id="PIC33292.1"/>
    </source>
</evidence>
<dbReference type="Gene3D" id="1.20.1250.20">
    <property type="entry name" value="MFS general substrate transporter like domains"/>
    <property type="match status" value="2"/>
</dbReference>
<dbReference type="InterPro" id="IPR011701">
    <property type="entry name" value="MFS"/>
</dbReference>
<feature type="transmembrane region" description="Helical" evidence="1">
    <location>
        <begin position="272"/>
        <end position="293"/>
    </location>
</feature>
<proteinExistence type="predicted"/>
<dbReference type="AlphaFoldDB" id="A0A2G5U173"/>
<feature type="transmembrane region" description="Helical" evidence="1">
    <location>
        <begin position="369"/>
        <end position="388"/>
    </location>
</feature>
<organism evidence="2 3">
    <name type="scientific">Caenorhabditis nigoni</name>
    <dbReference type="NCBI Taxonomy" id="1611254"/>
    <lineage>
        <taxon>Eukaryota</taxon>
        <taxon>Metazoa</taxon>
        <taxon>Ecdysozoa</taxon>
        <taxon>Nematoda</taxon>
        <taxon>Chromadorea</taxon>
        <taxon>Rhabditida</taxon>
        <taxon>Rhabditina</taxon>
        <taxon>Rhabditomorpha</taxon>
        <taxon>Rhabditoidea</taxon>
        <taxon>Rhabditidae</taxon>
        <taxon>Peloderinae</taxon>
        <taxon>Caenorhabditis</taxon>
    </lineage>
</organism>
<dbReference type="SUPFAM" id="SSF103473">
    <property type="entry name" value="MFS general substrate transporter"/>
    <property type="match status" value="1"/>
</dbReference>
<dbReference type="GO" id="GO:0016020">
    <property type="term" value="C:membrane"/>
    <property type="evidence" value="ECO:0007669"/>
    <property type="project" value="TreeGrafter"/>
</dbReference>
<feature type="transmembrane region" description="Helical" evidence="1">
    <location>
        <begin position="140"/>
        <end position="158"/>
    </location>
</feature>
<dbReference type="PANTHER" id="PTHR45757:SF16">
    <property type="entry name" value="MAJOR FACILITATOR SUPERFAMILY (MFS) PROFILE DOMAIN-CONTAINING PROTEIN"/>
    <property type="match status" value="1"/>
</dbReference>
<keyword evidence="1" id="KW-0472">Membrane</keyword>
<dbReference type="GO" id="GO:0022857">
    <property type="term" value="F:transmembrane transporter activity"/>
    <property type="evidence" value="ECO:0007669"/>
    <property type="project" value="InterPro"/>
</dbReference>
<evidence type="ECO:0000313" key="3">
    <source>
        <dbReference type="Proteomes" id="UP000230233"/>
    </source>
</evidence>
<feature type="transmembrane region" description="Helical" evidence="1">
    <location>
        <begin position="12"/>
        <end position="36"/>
    </location>
</feature>
<gene>
    <name evidence="2" type="primary">Cnig_chr_IV.g13323</name>
    <name evidence="2" type="ORF">B9Z55_013323</name>
</gene>
<dbReference type="Proteomes" id="UP000230233">
    <property type="component" value="Chromosome IV"/>
</dbReference>